<sequence length="220" mass="22295">MRMRSLYQRLSDSERSTRAAGPSRAALRRGGGVGAAFGLALLMGGCSVSYPLFGSDADELKTGSIRRPAAERQADDFKYEGEAKSAVTSAPLAPPPGVASAAPSEAPKPAAYAPAAAVEPAATPPGLTASDWGYARGALGLAMTADAVNASVPWANPDSGSYGSFVAAAAVSNANGATCRPFVASHSASGREQRLEGTACRTAAGYWEAVAIRTTASRSL</sequence>
<reference evidence="3" key="2">
    <citation type="submission" date="2023-01" db="EMBL/GenBank/DDBJ databases">
        <authorList>
            <person name="Sun Q."/>
            <person name="Evtushenko L."/>
        </authorList>
    </citation>
    <scope>NUCLEOTIDE SEQUENCE</scope>
    <source>
        <strain evidence="3">VKM B-1606</strain>
    </source>
</reference>
<feature type="region of interest" description="Disordered" evidence="1">
    <location>
        <begin position="85"/>
        <end position="105"/>
    </location>
</feature>
<comment type="caution">
    <text evidence="3">The sequence shown here is derived from an EMBL/GenBank/DDBJ whole genome shotgun (WGS) entry which is preliminary data.</text>
</comment>
<organism evidence="3 4">
    <name type="scientific">Methylopila capsulata</name>
    <dbReference type="NCBI Taxonomy" id="61654"/>
    <lineage>
        <taxon>Bacteria</taxon>
        <taxon>Pseudomonadati</taxon>
        <taxon>Pseudomonadota</taxon>
        <taxon>Alphaproteobacteria</taxon>
        <taxon>Hyphomicrobiales</taxon>
        <taxon>Methylopilaceae</taxon>
        <taxon>Methylopila</taxon>
    </lineage>
</organism>
<name>A0A9W6IWI7_9HYPH</name>
<feature type="region of interest" description="Disordered" evidence="1">
    <location>
        <begin position="1"/>
        <end position="25"/>
    </location>
</feature>
<accession>A0A9W6IWI7</accession>
<protein>
    <recommendedName>
        <fullName evidence="2">Surface antigen domain-containing protein</fullName>
    </recommendedName>
</protein>
<evidence type="ECO:0000313" key="4">
    <source>
        <dbReference type="Proteomes" id="UP001143400"/>
    </source>
</evidence>
<evidence type="ECO:0000256" key="1">
    <source>
        <dbReference type="SAM" id="MobiDB-lite"/>
    </source>
</evidence>
<dbReference type="InterPro" id="IPR032635">
    <property type="entry name" value="Anti_2"/>
</dbReference>
<evidence type="ECO:0000259" key="2">
    <source>
        <dbReference type="Pfam" id="PF16998"/>
    </source>
</evidence>
<dbReference type="AlphaFoldDB" id="A0A9W6IWI7"/>
<gene>
    <name evidence="3" type="ORF">GCM10008170_24790</name>
</gene>
<feature type="domain" description="Surface antigen" evidence="2">
    <location>
        <begin position="128"/>
        <end position="212"/>
    </location>
</feature>
<dbReference type="Proteomes" id="UP001143400">
    <property type="component" value="Unassembled WGS sequence"/>
</dbReference>
<reference evidence="3" key="1">
    <citation type="journal article" date="2014" name="Int. J. Syst. Evol. Microbiol.">
        <title>Complete genome sequence of Corynebacterium casei LMG S-19264T (=DSM 44701T), isolated from a smear-ripened cheese.</title>
        <authorList>
            <consortium name="US DOE Joint Genome Institute (JGI-PGF)"/>
            <person name="Walter F."/>
            <person name="Albersmeier A."/>
            <person name="Kalinowski J."/>
            <person name="Ruckert C."/>
        </authorList>
    </citation>
    <scope>NUCLEOTIDE SEQUENCE</scope>
    <source>
        <strain evidence="3">VKM B-1606</strain>
    </source>
</reference>
<proteinExistence type="predicted"/>
<evidence type="ECO:0000313" key="3">
    <source>
        <dbReference type="EMBL" id="GLK56460.1"/>
    </source>
</evidence>
<dbReference type="EMBL" id="BSFF01000003">
    <property type="protein sequence ID" value="GLK56460.1"/>
    <property type="molecule type" value="Genomic_DNA"/>
</dbReference>
<dbReference type="Pfam" id="PF16998">
    <property type="entry name" value="17kDa_Anti_2"/>
    <property type="match status" value="1"/>
</dbReference>